<reference evidence="7 8" key="1">
    <citation type="submission" date="2017-09" db="EMBL/GenBank/DDBJ databases">
        <title>Genomics of the genus Arcobacter.</title>
        <authorList>
            <person name="Perez-Cataluna A."/>
            <person name="Figueras M.J."/>
            <person name="Salas-Masso N."/>
        </authorList>
    </citation>
    <scope>NUCLEOTIDE SEQUENCE [LARGE SCALE GENOMIC DNA]</scope>
    <source>
        <strain evidence="7 8">DSM 18005</strain>
    </source>
</reference>
<dbReference type="KEGG" id="ahs:AHALO_0822"/>
<evidence type="ECO:0000256" key="1">
    <source>
        <dbReference type="ARBA" id="ARBA00004651"/>
    </source>
</evidence>
<name>A0A2N1J5M2_9BACT</name>
<evidence type="ECO:0000256" key="4">
    <source>
        <dbReference type="ARBA" id="ARBA00022989"/>
    </source>
</evidence>
<gene>
    <name evidence="7" type="ORF">CP960_01735</name>
</gene>
<keyword evidence="3 6" id="KW-0812">Transmembrane</keyword>
<comment type="subcellular location">
    <subcellularLocation>
        <location evidence="1">Cell membrane</location>
        <topology evidence="1">Multi-pass membrane protein</topology>
    </subcellularLocation>
</comment>
<dbReference type="Pfam" id="PF13440">
    <property type="entry name" value="Polysacc_synt_3"/>
    <property type="match status" value="1"/>
</dbReference>
<feature type="transmembrane region" description="Helical" evidence="6">
    <location>
        <begin position="221"/>
        <end position="241"/>
    </location>
</feature>
<dbReference type="PANTHER" id="PTHR30250:SF28">
    <property type="entry name" value="POLYSACCHARIDE BIOSYNTHESIS PROTEIN"/>
    <property type="match status" value="1"/>
</dbReference>
<dbReference type="InterPro" id="IPR050833">
    <property type="entry name" value="Poly_Biosynth_Transport"/>
</dbReference>
<evidence type="ECO:0000256" key="5">
    <source>
        <dbReference type="ARBA" id="ARBA00023136"/>
    </source>
</evidence>
<feature type="transmembrane region" description="Helical" evidence="6">
    <location>
        <begin position="101"/>
        <end position="122"/>
    </location>
</feature>
<feature type="transmembrane region" description="Helical" evidence="6">
    <location>
        <begin position="318"/>
        <end position="338"/>
    </location>
</feature>
<dbReference type="AlphaFoldDB" id="A0A2N1J5M2"/>
<keyword evidence="4 6" id="KW-1133">Transmembrane helix</keyword>
<feature type="transmembrane region" description="Helical" evidence="6">
    <location>
        <begin position="376"/>
        <end position="395"/>
    </location>
</feature>
<evidence type="ECO:0000256" key="2">
    <source>
        <dbReference type="ARBA" id="ARBA00022475"/>
    </source>
</evidence>
<keyword evidence="2" id="KW-1003">Cell membrane</keyword>
<evidence type="ECO:0000313" key="7">
    <source>
        <dbReference type="EMBL" id="PKI81843.1"/>
    </source>
</evidence>
<evidence type="ECO:0000256" key="6">
    <source>
        <dbReference type="SAM" id="Phobius"/>
    </source>
</evidence>
<feature type="transmembrane region" description="Helical" evidence="6">
    <location>
        <begin position="285"/>
        <end position="306"/>
    </location>
</feature>
<sequence>MTGTTIAQAIPIAISPILTRIYTPEDFGVLSLFVAITAIFGSIANGRYELAIMLPKKDEDAINIFALGFIITVVISLILLIIITLFNDYFTKLLDNEDISFWLYFIPLTVFFVGLWNILNYFNNRKKNYKDIANATIIKSIIQAIIQLSLGFLKNGAVGLISGNILSQFFANTKLLVNIIKDKVLISNISKVKIIALAKKYKDFPKFTLWAGLANTSSKNITNIFISTFYGIVTLGYYSLVQRVLEMPASLVGGSIGQVFFQEAVEEKKRTGTSIVSFKKTFKRLLILSIAIFPLIYFFIEDIFIIVFGEAWKEAGEYARIILFLVIVQFIVSPLTAINQVYMKNKNVMYWQLGLLTLHIVILYSSYYLKIAFIDYLRYMVVYISLYYIFHLYLLQTYIMKDKNE</sequence>
<organism evidence="7 8">
    <name type="scientific">Malaciobacter halophilus</name>
    <dbReference type="NCBI Taxonomy" id="197482"/>
    <lineage>
        <taxon>Bacteria</taxon>
        <taxon>Pseudomonadati</taxon>
        <taxon>Campylobacterota</taxon>
        <taxon>Epsilonproteobacteria</taxon>
        <taxon>Campylobacterales</taxon>
        <taxon>Arcobacteraceae</taxon>
        <taxon>Malaciobacter</taxon>
    </lineage>
</organism>
<proteinExistence type="predicted"/>
<comment type="caution">
    <text evidence="7">The sequence shown here is derived from an EMBL/GenBank/DDBJ whole genome shotgun (WGS) entry which is preliminary data.</text>
</comment>
<dbReference type="GO" id="GO:0005886">
    <property type="term" value="C:plasma membrane"/>
    <property type="evidence" value="ECO:0007669"/>
    <property type="project" value="UniProtKB-SubCell"/>
</dbReference>
<evidence type="ECO:0000313" key="8">
    <source>
        <dbReference type="Proteomes" id="UP000233248"/>
    </source>
</evidence>
<protein>
    <submittedName>
        <fullName evidence="7">Translocase</fullName>
    </submittedName>
</protein>
<dbReference type="Proteomes" id="UP000233248">
    <property type="component" value="Unassembled WGS sequence"/>
</dbReference>
<dbReference type="PANTHER" id="PTHR30250">
    <property type="entry name" value="PST FAMILY PREDICTED COLANIC ACID TRANSPORTER"/>
    <property type="match status" value="1"/>
</dbReference>
<feature type="transmembrane region" description="Helical" evidence="6">
    <location>
        <begin position="27"/>
        <end position="44"/>
    </location>
</feature>
<keyword evidence="5 6" id="KW-0472">Membrane</keyword>
<dbReference type="EMBL" id="NXIF01000007">
    <property type="protein sequence ID" value="PKI81843.1"/>
    <property type="molecule type" value="Genomic_DNA"/>
</dbReference>
<dbReference type="OrthoDB" id="3831435at2"/>
<feature type="transmembrane region" description="Helical" evidence="6">
    <location>
        <begin position="350"/>
        <end position="370"/>
    </location>
</feature>
<accession>A0A2N1J5M2</accession>
<feature type="transmembrane region" description="Helical" evidence="6">
    <location>
        <begin position="64"/>
        <end position="86"/>
    </location>
</feature>
<keyword evidence="8" id="KW-1185">Reference proteome</keyword>
<evidence type="ECO:0000256" key="3">
    <source>
        <dbReference type="ARBA" id="ARBA00022692"/>
    </source>
</evidence>